<organism evidence="3 4">
    <name type="scientific">Actinoplanes digitatis</name>
    <dbReference type="NCBI Taxonomy" id="1868"/>
    <lineage>
        <taxon>Bacteria</taxon>
        <taxon>Bacillati</taxon>
        <taxon>Actinomycetota</taxon>
        <taxon>Actinomycetes</taxon>
        <taxon>Micromonosporales</taxon>
        <taxon>Micromonosporaceae</taxon>
        <taxon>Actinoplanes</taxon>
    </lineage>
</organism>
<evidence type="ECO:0000256" key="2">
    <source>
        <dbReference type="SAM" id="Phobius"/>
    </source>
</evidence>
<evidence type="ECO:0000256" key="1">
    <source>
        <dbReference type="SAM" id="MobiDB-lite"/>
    </source>
</evidence>
<comment type="caution">
    <text evidence="3">The sequence shown here is derived from an EMBL/GenBank/DDBJ whole genome shotgun (WGS) entry which is preliminary data.</text>
</comment>
<accession>A0A7W7HZW0</accession>
<keyword evidence="4" id="KW-1185">Reference proteome</keyword>
<reference evidence="3 4" key="1">
    <citation type="submission" date="2020-08" db="EMBL/GenBank/DDBJ databases">
        <title>Sequencing the genomes of 1000 actinobacteria strains.</title>
        <authorList>
            <person name="Klenk H.-P."/>
        </authorList>
    </citation>
    <scope>NUCLEOTIDE SEQUENCE [LARGE SCALE GENOMIC DNA]</scope>
    <source>
        <strain evidence="3 4">DSM 43149</strain>
    </source>
</reference>
<keyword evidence="2" id="KW-0472">Membrane</keyword>
<feature type="region of interest" description="Disordered" evidence="1">
    <location>
        <begin position="147"/>
        <end position="171"/>
    </location>
</feature>
<dbReference type="InterPro" id="IPR009200">
    <property type="entry name" value="DUF1269_membrane"/>
</dbReference>
<evidence type="ECO:0000313" key="4">
    <source>
        <dbReference type="Proteomes" id="UP000578112"/>
    </source>
</evidence>
<evidence type="ECO:0000313" key="3">
    <source>
        <dbReference type="EMBL" id="MBB4763857.1"/>
    </source>
</evidence>
<proteinExistence type="predicted"/>
<protein>
    <submittedName>
        <fullName evidence="3">Putative membrane protein</fullName>
    </submittedName>
</protein>
<sequence>MSTLVAIGYPDETTAAEAAAEARRLARDLIIEPEAIAAISRDTEGRFHVSTSHHPVTGGASWGMFWGLLFGMLFFIPFFGMAVGAGLGALMGKVAKSGIHKDFQDRVRDQLQPGTSALFLVVSHATPDKAVEALSRYGGTVLKSSLSKETEEELQEALHGSPDAASTPPTA</sequence>
<dbReference type="Proteomes" id="UP000578112">
    <property type="component" value="Unassembled WGS sequence"/>
</dbReference>
<keyword evidence="2" id="KW-1133">Transmembrane helix</keyword>
<keyword evidence="2" id="KW-0812">Transmembrane</keyword>
<feature type="transmembrane region" description="Helical" evidence="2">
    <location>
        <begin position="65"/>
        <end position="91"/>
    </location>
</feature>
<dbReference type="AlphaFoldDB" id="A0A7W7HZW0"/>
<name>A0A7W7HZW0_9ACTN</name>
<dbReference type="EMBL" id="JACHNH010000001">
    <property type="protein sequence ID" value="MBB4763857.1"/>
    <property type="molecule type" value="Genomic_DNA"/>
</dbReference>
<dbReference type="Pfam" id="PF06897">
    <property type="entry name" value="DUF1269"/>
    <property type="match status" value="1"/>
</dbReference>
<gene>
    <name evidence="3" type="ORF">BJ971_004413</name>
</gene>
<dbReference type="RefSeq" id="WP_184995110.1">
    <property type="nucleotide sequence ID" value="NZ_BOMK01000041.1"/>
</dbReference>